<accession>A0A554X8E9</accession>
<dbReference type="InterPro" id="IPR011010">
    <property type="entry name" value="DNA_brk_join_enz"/>
</dbReference>
<dbReference type="SUPFAM" id="SSF56349">
    <property type="entry name" value="DNA breaking-rejoining enzymes"/>
    <property type="match status" value="1"/>
</dbReference>
<dbReference type="RefSeq" id="WP_236640440.1">
    <property type="nucleotide sequence ID" value="NZ_VJON01000041.1"/>
</dbReference>
<evidence type="ECO:0000313" key="1">
    <source>
        <dbReference type="EMBL" id="TSE32102.1"/>
    </source>
</evidence>
<name>A0A554X8E9_9BURK</name>
<dbReference type="Proteomes" id="UP000318294">
    <property type="component" value="Unassembled WGS sequence"/>
</dbReference>
<proteinExistence type="predicted"/>
<evidence type="ECO:0008006" key="3">
    <source>
        <dbReference type="Google" id="ProtNLM"/>
    </source>
</evidence>
<protein>
    <recommendedName>
        <fullName evidence="3">Core-binding (CB) domain-containing protein</fullName>
    </recommendedName>
</protein>
<sequence>MASIIQHRGRWRAQVRRKGWPVYTKSFDTKAAAEKWARQIEADIDRGVLPGAAAVAAKRCYTVADLIEDYRRLRAQSRPVLDTTTEHYNLRRLADHLGTLDAARLRPDDLVGYAQMRADEGAGPYTVNMEVSKLGTVMRMVASIKHMTLPDVVQQARPLLAHLWG</sequence>
<organism evidence="1 2">
    <name type="scientific">Tepidimonas charontis</name>
    <dbReference type="NCBI Taxonomy" id="2267262"/>
    <lineage>
        <taxon>Bacteria</taxon>
        <taxon>Pseudomonadati</taxon>
        <taxon>Pseudomonadota</taxon>
        <taxon>Betaproteobacteria</taxon>
        <taxon>Burkholderiales</taxon>
        <taxon>Tepidimonas</taxon>
    </lineage>
</organism>
<keyword evidence="2" id="KW-1185">Reference proteome</keyword>
<dbReference type="AlphaFoldDB" id="A0A554X8E9"/>
<comment type="caution">
    <text evidence="1">The sequence shown here is derived from an EMBL/GenBank/DDBJ whole genome shotgun (WGS) entry which is preliminary data.</text>
</comment>
<dbReference type="GO" id="GO:0003677">
    <property type="term" value="F:DNA binding"/>
    <property type="evidence" value="ECO:0007669"/>
    <property type="project" value="InterPro"/>
</dbReference>
<reference evidence="1 2" key="1">
    <citation type="submission" date="2019-07" db="EMBL/GenBank/DDBJ databases">
        <title>Tepidimonas charontis SPSP-6 draft genome.</title>
        <authorList>
            <person name="Da Costa M.S."/>
            <person name="Froufe H.J.C."/>
            <person name="Egas C."/>
            <person name="Albuquerque L."/>
        </authorList>
    </citation>
    <scope>NUCLEOTIDE SEQUENCE [LARGE SCALE GENOMIC DNA]</scope>
    <source>
        <strain evidence="1 2">SPSP-6</strain>
    </source>
</reference>
<dbReference type="EMBL" id="VJON01000041">
    <property type="protein sequence ID" value="TSE32102.1"/>
    <property type="molecule type" value="Genomic_DNA"/>
</dbReference>
<evidence type="ECO:0000313" key="2">
    <source>
        <dbReference type="Proteomes" id="UP000318294"/>
    </source>
</evidence>
<gene>
    <name evidence="1" type="ORF">Tchar_02188</name>
</gene>